<dbReference type="Pfam" id="PF09860">
    <property type="entry name" value="DUF2087"/>
    <property type="match status" value="1"/>
</dbReference>
<dbReference type="Proteomes" id="UP001163115">
    <property type="component" value="Chromosome"/>
</dbReference>
<sequence length="94" mass="11467">MEEKIDISRMLDSSGRIEQFPKKKGSRTAVLEYLADKFMEDREYREKEVNEILEEWHTFGDFFLLRRELIEHKLLNRKPDGSSYWRPKKQEEQS</sequence>
<dbReference type="EMBL" id="CP113524">
    <property type="protein sequence ID" value="WAJ23055.1"/>
    <property type="molecule type" value="Genomic_DNA"/>
</dbReference>
<gene>
    <name evidence="2" type="ORF">OW255_16000</name>
</gene>
<name>A0ABY7A8R1_9FIRM</name>
<reference evidence="2" key="1">
    <citation type="submission" date="2022-11" db="EMBL/GenBank/DDBJ databases">
        <title>Lacrimispora xylanolytica sy1, complete genome.</title>
        <authorList>
            <person name="Choi S."/>
        </authorList>
    </citation>
    <scope>NUCLEOTIDE SEQUENCE</scope>
    <source>
        <strain evidence="2">Sy1</strain>
    </source>
</reference>
<organism evidence="2 3">
    <name type="scientific">Lacrimispora xylanolytica</name>
    <dbReference type="NCBI Taxonomy" id="29375"/>
    <lineage>
        <taxon>Bacteria</taxon>
        <taxon>Bacillati</taxon>
        <taxon>Bacillota</taxon>
        <taxon>Clostridia</taxon>
        <taxon>Lachnospirales</taxon>
        <taxon>Lachnospiraceae</taxon>
        <taxon>Lacrimispora</taxon>
    </lineage>
</organism>
<evidence type="ECO:0000259" key="1">
    <source>
        <dbReference type="Pfam" id="PF09860"/>
    </source>
</evidence>
<keyword evidence="3" id="KW-1185">Reference proteome</keyword>
<proteinExistence type="predicted"/>
<evidence type="ECO:0000313" key="3">
    <source>
        <dbReference type="Proteomes" id="UP001163115"/>
    </source>
</evidence>
<feature type="domain" description="DUF2087" evidence="1">
    <location>
        <begin position="16"/>
        <end position="86"/>
    </location>
</feature>
<accession>A0ABY7A8R1</accession>
<dbReference type="InterPro" id="IPR018656">
    <property type="entry name" value="DUF2087"/>
</dbReference>
<protein>
    <submittedName>
        <fullName evidence="2">DUF2087 domain-containing protein</fullName>
    </submittedName>
</protein>
<evidence type="ECO:0000313" key="2">
    <source>
        <dbReference type="EMBL" id="WAJ23055.1"/>
    </source>
</evidence>
<dbReference type="RefSeq" id="WP_024838653.1">
    <property type="nucleotide sequence ID" value="NZ_CP113524.1"/>
</dbReference>